<evidence type="ECO:0000313" key="3">
    <source>
        <dbReference type="Proteomes" id="UP000250642"/>
    </source>
</evidence>
<protein>
    <submittedName>
        <fullName evidence="2">Uncharacterized protein</fullName>
    </submittedName>
</protein>
<evidence type="ECO:0000256" key="1">
    <source>
        <dbReference type="SAM" id="SignalP"/>
    </source>
</evidence>
<name>A0A329R4A3_9BACL</name>
<proteinExistence type="predicted"/>
<comment type="caution">
    <text evidence="2">The sequence shown here is derived from an EMBL/GenBank/DDBJ whole genome shotgun (WGS) entry which is preliminary data.</text>
</comment>
<dbReference type="RefSeq" id="WP_113051480.1">
    <property type="nucleotide sequence ID" value="NZ_QEVW01000001.1"/>
</dbReference>
<dbReference type="PROSITE" id="PS51257">
    <property type="entry name" value="PROKAR_LIPOPROTEIN"/>
    <property type="match status" value="1"/>
</dbReference>
<keyword evidence="1" id="KW-0732">Signal</keyword>
<evidence type="ECO:0000313" key="2">
    <source>
        <dbReference type="EMBL" id="RAW19340.1"/>
    </source>
</evidence>
<dbReference type="AlphaFoldDB" id="A0A329R4A3"/>
<dbReference type="EMBL" id="QEVW01000001">
    <property type="protein sequence ID" value="RAW19340.1"/>
    <property type="molecule type" value="Genomic_DNA"/>
</dbReference>
<dbReference type="Proteomes" id="UP000250642">
    <property type="component" value="Unassembled WGS sequence"/>
</dbReference>
<feature type="signal peptide" evidence="1">
    <location>
        <begin position="1"/>
        <end position="21"/>
    </location>
</feature>
<feature type="chain" id="PRO_5016397232" evidence="1">
    <location>
        <begin position="22"/>
        <end position="143"/>
    </location>
</feature>
<reference evidence="2 3" key="1">
    <citation type="submission" date="2018-04" db="EMBL/GenBank/DDBJ databases">
        <title>Paenibacillus taichungensis Genome sequencing and assembly.</title>
        <authorList>
            <person name="Xu J."/>
            <person name="Rensing C."/>
            <person name="Mazhar H.S."/>
        </authorList>
    </citation>
    <scope>NUCLEOTIDE SEQUENCE [LARGE SCALE GENOMIC DNA]</scope>
    <source>
        <strain evidence="2 3">NC1</strain>
    </source>
</reference>
<sequence length="143" mass="15932">MTNRAYLPLLLLLFLLLTACASEVPAENHDTEVMLRNEALPIITNVKTNFPKKEGWIIVPTDSTELNVTVEATNAETLLFWAVPTGTETWGERELIGYDTNEDDGWKITWDIAGKSVHHHVIVQALGSDGKTITDETLNITNE</sequence>
<gene>
    <name evidence="2" type="ORF">DC345_00730</name>
</gene>
<organism evidence="2 3">
    <name type="scientific">Paenibacillus taichungensis</name>
    <dbReference type="NCBI Taxonomy" id="484184"/>
    <lineage>
        <taxon>Bacteria</taxon>
        <taxon>Bacillati</taxon>
        <taxon>Bacillota</taxon>
        <taxon>Bacilli</taxon>
        <taxon>Bacillales</taxon>
        <taxon>Paenibacillaceae</taxon>
        <taxon>Paenibacillus</taxon>
    </lineage>
</organism>
<accession>A0A329R4A3</accession>